<organism evidence="2 3">
    <name type="scientific">Colletotrichum melonis</name>
    <dbReference type="NCBI Taxonomy" id="1209925"/>
    <lineage>
        <taxon>Eukaryota</taxon>
        <taxon>Fungi</taxon>
        <taxon>Dikarya</taxon>
        <taxon>Ascomycota</taxon>
        <taxon>Pezizomycotina</taxon>
        <taxon>Sordariomycetes</taxon>
        <taxon>Hypocreomycetidae</taxon>
        <taxon>Glomerellales</taxon>
        <taxon>Glomerellaceae</taxon>
        <taxon>Colletotrichum</taxon>
        <taxon>Colletotrichum acutatum species complex</taxon>
    </lineage>
</organism>
<sequence length="107" mass="11112">MKFAIASSAIVIFLGTASAVELVCYGTGVPSPIGKGDIEYAIRNRSAELGIPGGTKFSFRWKTCTTPENSPKDVAVITTPSITREGSVKLANGVIECSTSGPPDTTC</sequence>
<comment type="caution">
    <text evidence="2">The sequence shown here is derived from an EMBL/GenBank/DDBJ whole genome shotgun (WGS) entry which is preliminary data.</text>
</comment>
<evidence type="ECO:0000313" key="2">
    <source>
        <dbReference type="EMBL" id="KAK1467255.1"/>
    </source>
</evidence>
<evidence type="ECO:0000313" key="3">
    <source>
        <dbReference type="Proteomes" id="UP001239795"/>
    </source>
</evidence>
<protein>
    <submittedName>
        <fullName evidence="2">Uncharacterized protein</fullName>
    </submittedName>
</protein>
<name>A0AAI9XXZ7_9PEZI</name>
<evidence type="ECO:0000256" key="1">
    <source>
        <dbReference type="SAM" id="SignalP"/>
    </source>
</evidence>
<reference evidence="2 3" key="1">
    <citation type="submission" date="2016-10" db="EMBL/GenBank/DDBJ databases">
        <title>The genome sequence of Colletotrichum fioriniae PJ7.</title>
        <authorList>
            <person name="Baroncelli R."/>
        </authorList>
    </citation>
    <scope>NUCLEOTIDE SEQUENCE [LARGE SCALE GENOMIC DNA]</scope>
    <source>
        <strain evidence="2">Col 31</strain>
    </source>
</reference>
<dbReference type="Proteomes" id="UP001239795">
    <property type="component" value="Unassembled WGS sequence"/>
</dbReference>
<feature type="chain" id="PRO_5042508078" evidence="1">
    <location>
        <begin position="20"/>
        <end position="107"/>
    </location>
</feature>
<dbReference type="AlphaFoldDB" id="A0AAI9XXZ7"/>
<accession>A0AAI9XXZ7</accession>
<keyword evidence="3" id="KW-1185">Reference proteome</keyword>
<feature type="signal peptide" evidence="1">
    <location>
        <begin position="1"/>
        <end position="19"/>
    </location>
</feature>
<gene>
    <name evidence="2" type="ORF">CMEL01_11248</name>
</gene>
<proteinExistence type="predicted"/>
<keyword evidence="1" id="KW-0732">Signal</keyword>
<dbReference type="EMBL" id="MLGG01000002">
    <property type="protein sequence ID" value="KAK1467255.1"/>
    <property type="molecule type" value="Genomic_DNA"/>
</dbReference>